<feature type="compositionally biased region" description="Low complexity" evidence="2">
    <location>
        <begin position="91"/>
        <end position="108"/>
    </location>
</feature>
<evidence type="ECO:0000256" key="1">
    <source>
        <dbReference type="ARBA" id="ARBA00023125"/>
    </source>
</evidence>
<evidence type="ECO:0000256" key="2">
    <source>
        <dbReference type="SAM" id="MobiDB-lite"/>
    </source>
</evidence>
<dbReference type="KEGG" id="ria:C7V51_12595"/>
<dbReference type="Gene3D" id="4.10.320.10">
    <property type="entry name" value="E3-binding domain"/>
    <property type="match status" value="1"/>
</dbReference>
<dbReference type="Gene3D" id="3.30.60.230">
    <property type="entry name" value="Lsr2, dimerization domain"/>
    <property type="match status" value="1"/>
</dbReference>
<dbReference type="Proteomes" id="UP000283946">
    <property type="component" value="Chromosome"/>
</dbReference>
<feature type="domain" description="Lsr2 DNA-binding" evidence="4">
    <location>
        <begin position="111"/>
        <end position="146"/>
    </location>
</feature>
<dbReference type="Pfam" id="PF23359">
    <property type="entry name" value="Lsr2_DNA-bd"/>
    <property type="match status" value="1"/>
</dbReference>
<dbReference type="EMBL" id="CP028130">
    <property type="protein sequence ID" value="AZZ56619.1"/>
    <property type="molecule type" value="Genomic_DNA"/>
</dbReference>
<name>A0AAD1AHA8_9MICO</name>
<dbReference type="AlphaFoldDB" id="A0AAD1AHA8"/>
<feature type="domain" description="Lsr2 dimerization" evidence="3">
    <location>
        <begin position="38"/>
        <end position="95"/>
    </location>
</feature>
<dbReference type="InterPro" id="IPR024412">
    <property type="entry name" value="Lsr2_dim_dom"/>
</dbReference>
<evidence type="ECO:0000259" key="3">
    <source>
        <dbReference type="Pfam" id="PF11774"/>
    </source>
</evidence>
<protein>
    <submittedName>
        <fullName evidence="5">Lsr2 family protein</fullName>
    </submittedName>
</protein>
<dbReference type="InterPro" id="IPR036625">
    <property type="entry name" value="E3-bd_dom_sf"/>
</dbReference>
<dbReference type="InterPro" id="IPR055370">
    <property type="entry name" value="Lsr2_DNA-bd"/>
</dbReference>
<organism evidence="5 6">
    <name type="scientific">Rathayibacter iranicus</name>
    <dbReference type="NCBI Taxonomy" id="59737"/>
    <lineage>
        <taxon>Bacteria</taxon>
        <taxon>Bacillati</taxon>
        <taxon>Actinomycetota</taxon>
        <taxon>Actinomycetes</taxon>
        <taxon>Micrococcales</taxon>
        <taxon>Microbacteriaceae</taxon>
        <taxon>Rathayibacter</taxon>
    </lineage>
</organism>
<gene>
    <name evidence="5" type="ORF">C7V51_12595</name>
</gene>
<evidence type="ECO:0000313" key="6">
    <source>
        <dbReference type="Proteomes" id="UP000283946"/>
    </source>
</evidence>
<dbReference type="Pfam" id="PF11774">
    <property type="entry name" value="Lsr2"/>
    <property type="match status" value="1"/>
</dbReference>
<feature type="region of interest" description="Disordered" evidence="2">
    <location>
        <begin position="91"/>
        <end position="113"/>
    </location>
</feature>
<evidence type="ECO:0000313" key="5">
    <source>
        <dbReference type="EMBL" id="AZZ56619.1"/>
    </source>
</evidence>
<sequence length="148" mass="15480">MDRKAPGLPHHLLGGGNVSSGTHYYRSAPSTPGGEVAQKITLVDDIDGTPIESGDGGTVRFGIEGANYEIDLGPDNIAQLHSALEKFISNGRRQGARSGAAATTGSASKSDPKQLKAIRDWANANGYKVSHRGRIPAEVQAAYQAANK</sequence>
<reference evidence="5 6" key="1">
    <citation type="submission" date="2018-03" db="EMBL/GenBank/DDBJ databases">
        <title>Bacteriophage NCPPB3778 and a type I-E CRISPR drive the evolution of the US Biological Select Agent, Rathayibacter toxicus.</title>
        <authorList>
            <person name="Davis E.W.II."/>
            <person name="Tabima J.F."/>
            <person name="Weisberg A.J."/>
            <person name="Dantas Lopes L."/>
            <person name="Wiseman M.S."/>
            <person name="Wiseman M.S."/>
            <person name="Pupko T."/>
            <person name="Belcher M.S."/>
            <person name="Sechler A.J."/>
            <person name="Tancos M.A."/>
            <person name="Schroeder B.K."/>
            <person name="Murray T.D."/>
            <person name="Luster D.G."/>
            <person name="Schneider W.L."/>
            <person name="Rogers E."/>
            <person name="Andreote F.D."/>
            <person name="Grunwald N.J."/>
            <person name="Putnam M.L."/>
            <person name="Chang J.H."/>
        </authorList>
    </citation>
    <scope>NUCLEOTIDE SEQUENCE [LARGE SCALE GENOMIC DNA]</scope>
    <source>
        <strain evidence="5 6">NCCPB 2253</strain>
    </source>
</reference>
<evidence type="ECO:0000259" key="4">
    <source>
        <dbReference type="Pfam" id="PF23359"/>
    </source>
</evidence>
<dbReference type="GO" id="GO:0016746">
    <property type="term" value="F:acyltransferase activity"/>
    <property type="evidence" value="ECO:0007669"/>
    <property type="project" value="InterPro"/>
</dbReference>
<keyword evidence="1" id="KW-0238">DNA-binding</keyword>
<accession>A0AAD1AHA8</accession>
<dbReference type="InterPro" id="IPR042261">
    <property type="entry name" value="Lsr2-like_dimerization"/>
</dbReference>
<proteinExistence type="predicted"/>
<dbReference type="GO" id="GO:0003677">
    <property type="term" value="F:DNA binding"/>
    <property type="evidence" value="ECO:0007669"/>
    <property type="project" value="UniProtKB-KW"/>
</dbReference>